<dbReference type="Proteomes" id="UP001347796">
    <property type="component" value="Unassembled WGS sequence"/>
</dbReference>
<evidence type="ECO:0000256" key="1">
    <source>
        <dbReference type="SAM" id="MobiDB-lite"/>
    </source>
</evidence>
<proteinExistence type="predicted"/>
<evidence type="ECO:0000313" key="3">
    <source>
        <dbReference type="Proteomes" id="UP001347796"/>
    </source>
</evidence>
<dbReference type="EMBL" id="JAZGQO010000009">
    <property type="protein sequence ID" value="KAK6178243.1"/>
    <property type="molecule type" value="Genomic_DNA"/>
</dbReference>
<sequence>MAVNAILRDASTSTENFEQEIQRVVKVQVCSTSTSTDVQCKDASTSTEKVRCDAVRGLPKHSEKTYSVCQVANTCTSVSPSHNQISSLCQTDETNMGLNVSNNDLASEESRHRAKETGPQSGAYRGDCIASSTLGLKKPAF</sequence>
<organism evidence="2 3">
    <name type="scientific">Patella caerulea</name>
    <name type="common">Rayed Mediterranean limpet</name>
    <dbReference type="NCBI Taxonomy" id="87958"/>
    <lineage>
        <taxon>Eukaryota</taxon>
        <taxon>Metazoa</taxon>
        <taxon>Spiralia</taxon>
        <taxon>Lophotrochozoa</taxon>
        <taxon>Mollusca</taxon>
        <taxon>Gastropoda</taxon>
        <taxon>Patellogastropoda</taxon>
        <taxon>Patelloidea</taxon>
        <taxon>Patellidae</taxon>
        <taxon>Patella</taxon>
    </lineage>
</organism>
<dbReference type="AlphaFoldDB" id="A0AAN8PN44"/>
<accession>A0AAN8PN44</accession>
<evidence type="ECO:0000313" key="2">
    <source>
        <dbReference type="EMBL" id="KAK6178243.1"/>
    </source>
</evidence>
<name>A0AAN8PN44_PATCE</name>
<comment type="caution">
    <text evidence="2">The sequence shown here is derived from an EMBL/GenBank/DDBJ whole genome shotgun (WGS) entry which is preliminary data.</text>
</comment>
<keyword evidence="3" id="KW-1185">Reference proteome</keyword>
<gene>
    <name evidence="2" type="ORF">SNE40_013051</name>
</gene>
<feature type="region of interest" description="Disordered" evidence="1">
    <location>
        <begin position="99"/>
        <end position="122"/>
    </location>
</feature>
<reference evidence="2 3" key="1">
    <citation type="submission" date="2024-01" db="EMBL/GenBank/DDBJ databases">
        <title>The genome of the rayed Mediterranean limpet Patella caerulea (Linnaeus, 1758).</title>
        <authorList>
            <person name="Anh-Thu Weber A."/>
            <person name="Halstead-Nussloch G."/>
        </authorList>
    </citation>
    <scope>NUCLEOTIDE SEQUENCE [LARGE SCALE GENOMIC DNA]</scope>
    <source>
        <strain evidence="2">AATW-2023a</strain>
        <tissue evidence="2">Whole specimen</tissue>
    </source>
</reference>
<protein>
    <submittedName>
        <fullName evidence="2">Uncharacterized protein</fullName>
    </submittedName>
</protein>